<evidence type="ECO:0000256" key="7">
    <source>
        <dbReference type="SAM" id="MobiDB-lite"/>
    </source>
</evidence>
<reference evidence="10 11" key="1">
    <citation type="journal article" date="2018" name="IMA Fungus">
        <title>IMA Genome-F 9: Draft genome sequence of Annulohypoxylon stygium, Aspergillus mulundensis, Berkeleyomyces basicola (syn. Thielaviopsis basicola), Ceratocystis smalleyi, two Cercospora beticola strains, Coleophoma cylindrospora, Fusarium fracticaudum, Phialophora cf. hyalina, and Morchella septimelata.</title>
        <authorList>
            <person name="Wingfield B.D."/>
            <person name="Bills G.F."/>
            <person name="Dong Y."/>
            <person name="Huang W."/>
            <person name="Nel W.J."/>
            <person name="Swalarsk-Parry B.S."/>
            <person name="Vaghefi N."/>
            <person name="Wilken P.M."/>
            <person name="An Z."/>
            <person name="de Beer Z.W."/>
            <person name="De Vos L."/>
            <person name="Chen L."/>
            <person name="Duong T.A."/>
            <person name="Gao Y."/>
            <person name="Hammerbacher A."/>
            <person name="Kikkert J.R."/>
            <person name="Li Y."/>
            <person name="Li H."/>
            <person name="Li K."/>
            <person name="Li Q."/>
            <person name="Liu X."/>
            <person name="Ma X."/>
            <person name="Naidoo K."/>
            <person name="Pethybridge S.J."/>
            <person name="Sun J."/>
            <person name="Steenkamp E.T."/>
            <person name="van der Nest M.A."/>
            <person name="van Wyk S."/>
            <person name="Wingfield M.J."/>
            <person name="Xiong C."/>
            <person name="Yue Q."/>
            <person name="Zhang X."/>
        </authorList>
    </citation>
    <scope>NUCLEOTIDE SEQUENCE [LARGE SCALE GENOMIC DNA]</scope>
    <source>
        <strain evidence="10 11">BP5796</strain>
    </source>
</reference>
<evidence type="ECO:0008006" key="12">
    <source>
        <dbReference type="Google" id="ProtNLM"/>
    </source>
</evidence>
<evidence type="ECO:0000256" key="5">
    <source>
        <dbReference type="ARBA" id="ARBA00023002"/>
    </source>
</evidence>
<organism evidence="10 11">
    <name type="scientific">Coleophoma crateriformis</name>
    <dbReference type="NCBI Taxonomy" id="565419"/>
    <lineage>
        <taxon>Eukaryota</taxon>
        <taxon>Fungi</taxon>
        <taxon>Dikarya</taxon>
        <taxon>Ascomycota</taxon>
        <taxon>Pezizomycotina</taxon>
        <taxon>Leotiomycetes</taxon>
        <taxon>Helotiales</taxon>
        <taxon>Dermateaceae</taxon>
        <taxon>Coleophoma</taxon>
    </lineage>
</organism>
<keyword evidence="6" id="KW-0408">Iron</keyword>
<dbReference type="Pfam" id="PF02668">
    <property type="entry name" value="TauD"/>
    <property type="match status" value="1"/>
</dbReference>
<feature type="region of interest" description="Disordered" evidence="7">
    <location>
        <begin position="75"/>
        <end position="101"/>
    </location>
</feature>
<evidence type="ECO:0000256" key="1">
    <source>
        <dbReference type="ARBA" id="ARBA00001954"/>
    </source>
</evidence>
<dbReference type="InterPro" id="IPR042098">
    <property type="entry name" value="TauD-like_sf"/>
</dbReference>
<evidence type="ECO:0000256" key="4">
    <source>
        <dbReference type="ARBA" id="ARBA00022964"/>
    </source>
</evidence>
<dbReference type="InterPro" id="IPR038492">
    <property type="entry name" value="GBBH-like_N_sf"/>
</dbReference>
<evidence type="ECO:0000256" key="2">
    <source>
        <dbReference type="ARBA" id="ARBA00008654"/>
    </source>
</evidence>
<dbReference type="Gene3D" id="3.30.2020.30">
    <property type="match status" value="1"/>
</dbReference>
<evidence type="ECO:0000259" key="8">
    <source>
        <dbReference type="Pfam" id="PF02668"/>
    </source>
</evidence>
<dbReference type="OrthoDB" id="406634at2759"/>
<keyword evidence="11" id="KW-1185">Reference proteome</keyword>
<dbReference type="Proteomes" id="UP000256328">
    <property type="component" value="Unassembled WGS sequence"/>
</dbReference>
<evidence type="ECO:0000313" key="10">
    <source>
        <dbReference type="EMBL" id="RDW83079.1"/>
    </source>
</evidence>
<feature type="domain" description="TauD/TfdA-like" evidence="8">
    <location>
        <begin position="231"/>
        <end position="477"/>
    </location>
</feature>
<evidence type="ECO:0000259" key="9">
    <source>
        <dbReference type="Pfam" id="PF06155"/>
    </source>
</evidence>
<dbReference type="InterPro" id="IPR003819">
    <property type="entry name" value="TauD/TfdA-like"/>
</dbReference>
<evidence type="ECO:0000256" key="6">
    <source>
        <dbReference type="ARBA" id="ARBA00023004"/>
    </source>
</evidence>
<keyword evidence="3" id="KW-0479">Metal-binding</keyword>
<dbReference type="PANTHER" id="PTHR10696">
    <property type="entry name" value="GAMMA-BUTYROBETAINE HYDROXYLASE-RELATED"/>
    <property type="match status" value="1"/>
</dbReference>
<proteinExistence type="inferred from homology"/>
<dbReference type="AlphaFoldDB" id="A0A3D8S9N8"/>
<dbReference type="Pfam" id="PF06155">
    <property type="entry name" value="GBBH-like_N"/>
    <property type="match status" value="1"/>
</dbReference>
<name>A0A3D8S9N8_9HELO</name>
<feature type="region of interest" description="Disordered" evidence="7">
    <location>
        <begin position="37"/>
        <end position="58"/>
    </location>
</feature>
<feature type="domain" description="Gamma-butyrobetaine hydroxylase-like N-terminal" evidence="9">
    <location>
        <begin position="126"/>
        <end position="179"/>
    </location>
</feature>
<evidence type="ECO:0000256" key="3">
    <source>
        <dbReference type="ARBA" id="ARBA00022723"/>
    </source>
</evidence>
<comment type="caution">
    <text evidence="10">The sequence shown here is derived from an EMBL/GenBank/DDBJ whole genome shotgun (WGS) entry which is preliminary data.</text>
</comment>
<sequence length="515" mass="58515">MLPVGNSARMSRSILNLPSRLKRSYVVLSQPQARGLASVSGTATTRVGNQPSLPPQDKIVHRGKKSWFADGSEAGASFPELSSGQRERQRKKSAKQPVTEAQTISAVEAIAENCQGAIQLSKTRIYSPAFLRDACSCSQCVDPSTQQKNFQTSDIPLLIKAREIEQLHDTQWRIRWENDVDGYGEDHVTTIDSSMLDRLELDRSREDPLLVQKFVDQAWDKNSITQDLQFFDFHDYMANDKTLLRALLQLRCRGLLLLRNVPESETSVEDIAGRIGNIRDTFYGRTWDVKSVASAKNVAYTSKNLGLHMDLLYVDNTPGLQLLHCLKNSCEGGRSIFSDALQAAGHLPGKRFTMLARQPIPYHYFNDGQDYYKEKHLLVKSDGTPARNFDELRFINWSPPFQGLFRYIPPSIPDDVRKFNDFLDTLRNFSQHLEAETSVLDYLLQEGECVVFNNRRVVHGRREFDTSSGERWLKGTYVDTEVFESRLRVLAREHSNLTVDDISAAAQYVLRETTQ</sequence>
<dbReference type="SUPFAM" id="SSF51197">
    <property type="entry name" value="Clavaminate synthase-like"/>
    <property type="match status" value="1"/>
</dbReference>
<dbReference type="EMBL" id="PDLN01000006">
    <property type="protein sequence ID" value="RDW83079.1"/>
    <property type="molecule type" value="Genomic_DNA"/>
</dbReference>
<dbReference type="InterPro" id="IPR050411">
    <property type="entry name" value="AlphaKG_dependent_hydroxylases"/>
</dbReference>
<feature type="compositionally biased region" description="Polar residues" evidence="7">
    <location>
        <begin position="39"/>
        <end position="51"/>
    </location>
</feature>
<dbReference type="GO" id="GO:0045329">
    <property type="term" value="P:carnitine biosynthetic process"/>
    <property type="evidence" value="ECO:0007669"/>
    <property type="project" value="TreeGrafter"/>
</dbReference>
<dbReference type="GO" id="GO:0016706">
    <property type="term" value="F:2-oxoglutarate-dependent dioxygenase activity"/>
    <property type="evidence" value="ECO:0007669"/>
    <property type="project" value="UniProtKB-ARBA"/>
</dbReference>
<dbReference type="PANTHER" id="PTHR10696:SF25">
    <property type="entry name" value="OXIDOREDUCTASE AIM17-RELATED"/>
    <property type="match status" value="1"/>
</dbReference>
<keyword evidence="5" id="KW-0560">Oxidoreductase</keyword>
<dbReference type="GO" id="GO:0046872">
    <property type="term" value="F:metal ion binding"/>
    <property type="evidence" value="ECO:0007669"/>
    <property type="project" value="UniProtKB-KW"/>
</dbReference>
<evidence type="ECO:0000313" key="11">
    <source>
        <dbReference type="Proteomes" id="UP000256328"/>
    </source>
</evidence>
<keyword evidence="4" id="KW-0223">Dioxygenase</keyword>
<gene>
    <name evidence="10" type="ORF">BP5796_04570</name>
</gene>
<dbReference type="GO" id="GO:0005739">
    <property type="term" value="C:mitochondrion"/>
    <property type="evidence" value="ECO:0007669"/>
    <property type="project" value="TreeGrafter"/>
</dbReference>
<dbReference type="Gene3D" id="3.60.130.10">
    <property type="entry name" value="Clavaminate synthase-like"/>
    <property type="match status" value="1"/>
</dbReference>
<comment type="cofactor">
    <cofactor evidence="1">
        <name>Fe(2+)</name>
        <dbReference type="ChEBI" id="CHEBI:29033"/>
    </cofactor>
</comment>
<protein>
    <recommendedName>
        <fullName evidence="12">Clavaminate synthase-like protein</fullName>
    </recommendedName>
</protein>
<accession>A0A3D8S9N8</accession>
<comment type="similarity">
    <text evidence="2">Belongs to the gamma-BBH/TMLD family.</text>
</comment>
<dbReference type="InterPro" id="IPR010376">
    <property type="entry name" value="GBBH-like_N"/>
</dbReference>